<evidence type="ECO:0000313" key="3">
    <source>
        <dbReference type="EMBL" id="CAF3964809.1"/>
    </source>
</evidence>
<dbReference type="InterPro" id="IPR000595">
    <property type="entry name" value="cNMP-bd_dom"/>
</dbReference>
<name>A0A815JS17_9BILA</name>
<dbReference type="Proteomes" id="UP000663891">
    <property type="component" value="Unassembled WGS sequence"/>
</dbReference>
<evidence type="ECO:0000313" key="2">
    <source>
        <dbReference type="EMBL" id="CAF1383718.1"/>
    </source>
</evidence>
<dbReference type="InterPro" id="IPR014710">
    <property type="entry name" value="RmlC-like_jellyroll"/>
</dbReference>
<protein>
    <recommendedName>
        <fullName evidence="1">Cyclic nucleotide-binding domain-containing protein</fullName>
    </recommendedName>
</protein>
<comment type="caution">
    <text evidence="2">The sequence shown here is derived from an EMBL/GenBank/DDBJ whole genome shotgun (WGS) entry which is preliminary data.</text>
</comment>
<evidence type="ECO:0000313" key="4">
    <source>
        <dbReference type="Proteomes" id="UP000663891"/>
    </source>
</evidence>
<dbReference type="EMBL" id="CAJOAY010002597">
    <property type="protein sequence ID" value="CAF3964809.1"/>
    <property type="molecule type" value="Genomic_DNA"/>
</dbReference>
<dbReference type="SUPFAM" id="SSF51206">
    <property type="entry name" value="cAMP-binding domain-like"/>
    <property type="match status" value="1"/>
</dbReference>
<dbReference type="InterPro" id="IPR018490">
    <property type="entry name" value="cNMP-bd_dom_sf"/>
</dbReference>
<reference evidence="2" key="1">
    <citation type="submission" date="2021-02" db="EMBL/GenBank/DDBJ databases">
        <authorList>
            <person name="Nowell W R."/>
        </authorList>
    </citation>
    <scope>NUCLEOTIDE SEQUENCE</scope>
</reference>
<feature type="domain" description="Cyclic nucleotide-binding" evidence="1">
    <location>
        <begin position="104"/>
        <end position="164"/>
    </location>
</feature>
<sequence length="169" mass="18614">MSENLNLVEGFSYDDDDETYNQEFSSMTAVGMAVVDGNESEAGSSGGDQLGPMSFFGGSALLFEAEHEAQYKLHHQCPYRWFLMQYFIKSPELSGTDHQSSGGGQLGPMSFFGGLALLFETNHEASVTAASALKCAVIKKEDFQRYLSPLLKTLQRQADPHYSFLRSSV</sequence>
<dbReference type="AlphaFoldDB" id="A0A815JS17"/>
<dbReference type="PROSITE" id="PS50042">
    <property type="entry name" value="CNMP_BINDING_3"/>
    <property type="match status" value="1"/>
</dbReference>
<dbReference type="OrthoDB" id="10580826at2759"/>
<dbReference type="EMBL" id="CAJNON010000812">
    <property type="protein sequence ID" value="CAF1383718.1"/>
    <property type="molecule type" value="Genomic_DNA"/>
</dbReference>
<gene>
    <name evidence="3" type="ORF">OKA104_LOCUS27747</name>
    <name evidence="2" type="ORF">VCS650_LOCUS35552</name>
</gene>
<evidence type="ECO:0000259" key="1">
    <source>
        <dbReference type="PROSITE" id="PS50042"/>
    </source>
</evidence>
<organism evidence="2 4">
    <name type="scientific">Adineta steineri</name>
    <dbReference type="NCBI Taxonomy" id="433720"/>
    <lineage>
        <taxon>Eukaryota</taxon>
        <taxon>Metazoa</taxon>
        <taxon>Spiralia</taxon>
        <taxon>Gnathifera</taxon>
        <taxon>Rotifera</taxon>
        <taxon>Eurotatoria</taxon>
        <taxon>Bdelloidea</taxon>
        <taxon>Adinetida</taxon>
        <taxon>Adinetidae</taxon>
        <taxon>Adineta</taxon>
    </lineage>
</organism>
<dbReference type="Gene3D" id="2.60.120.10">
    <property type="entry name" value="Jelly Rolls"/>
    <property type="match status" value="1"/>
</dbReference>
<proteinExistence type="predicted"/>
<accession>A0A815JS17</accession>
<dbReference type="Proteomes" id="UP000663881">
    <property type="component" value="Unassembled WGS sequence"/>
</dbReference>